<comment type="caution">
    <text evidence="1">The sequence shown here is derived from an EMBL/GenBank/DDBJ whole genome shotgun (WGS) entry which is preliminary data.</text>
</comment>
<sequence>MRVANPIVAFDGGDELVDERVKHVSSWSVGSNFTPAGSPGKSCMEEDAWIQSISGRVLVSLSKRGFIRKA</sequence>
<name>A0A4S8IR51_MUSBA</name>
<evidence type="ECO:0000313" key="2">
    <source>
        <dbReference type="Proteomes" id="UP000317650"/>
    </source>
</evidence>
<accession>A0A4S8IR51</accession>
<protein>
    <submittedName>
        <fullName evidence="1">Uncharacterized protein</fullName>
    </submittedName>
</protein>
<dbReference type="EMBL" id="PYDT01000009">
    <property type="protein sequence ID" value="THU51137.1"/>
    <property type="molecule type" value="Genomic_DNA"/>
</dbReference>
<organism evidence="1 2">
    <name type="scientific">Musa balbisiana</name>
    <name type="common">Banana</name>
    <dbReference type="NCBI Taxonomy" id="52838"/>
    <lineage>
        <taxon>Eukaryota</taxon>
        <taxon>Viridiplantae</taxon>
        <taxon>Streptophyta</taxon>
        <taxon>Embryophyta</taxon>
        <taxon>Tracheophyta</taxon>
        <taxon>Spermatophyta</taxon>
        <taxon>Magnoliopsida</taxon>
        <taxon>Liliopsida</taxon>
        <taxon>Zingiberales</taxon>
        <taxon>Musaceae</taxon>
        <taxon>Musa</taxon>
    </lineage>
</organism>
<dbReference type="AlphaFoldDB" id="A0A4S8IR51"/>
<proteinExistence type="predicted"/>
<evidence type="ECO:0000313" key="1">
    <source>
        <dbReference type="EMBL" id="THU51137.1"/>
    </source>
</evidence>
<reference evidence="1 2" key="1">
    <citation type="journal article" date="2019" name="Nat. Plants">
        <title>Genome sequencing of Musa balbisiana reveals subgenome evolution and function divergence in polyploid bananas.</title>
        <authorList>
            <person name="Yao X."/>
        </authorList>
    </citation>
    <scope>NUCLEOTIDE SEQUENCE [LARGE SCALE GENOMIC DNA]</scope>
    <source>
        <strain evidence="2">cv. DH-PKW</strain>
        <tissue evidence="1">Leaves</tissue>
    </source>
</reference>
<gene>
    <name evidence="1" type="ORF">C4D60_Mb06t27850</name>
</gene>
<keyword evidence="2" id="KW-1185">Reference proteome</keyword>
<dbReference type="Proteomes" id="UP000317650">
    <property type="component" value="Chromosome 6"/>
</dbReference>